<protein>
    <recommendedName>
        <fullName evidence="3">DUF433 domain-containing protein</fullName>
    </recommendedName>
</protein>
<evidence type="ECO:0008006" key="3">
    <source>
        <dbReference type="Google" id="ProtNLM"/>
    </source>
</evidence>
<dbReference type="InterPro" id="IPR036388">
    <property type="entry name" value="WH-like_DNA-bd_sf"/>
</dbReference>
<dbReference type="PANTHER" id="PTHR34849:SF3">
    <property type="entry name" value="SSR2962 PROTEIN"/>
    <property type="match status" value="1"/>
</dbReference>
<dbReference type="EMBL" id="JMIY01000008">
    <property type="protein sequence ID" value="KCZ70359.1"/>
    <property type="molecule type" value="Genomic_DNA"/>
</dbReference>
<dbReference type="Gene3D" id="1.10.10.10">
    <property type="entry name" value="Winged helix-like DNA-binding domain superfamily/Winged helix DNA-binding domain"/>
    <property type="match status" value="1"/>
</dbReference>
<dbReference type="PANTHER" id="PTHR34849">
    <property type="entry name" value="SSL5025 PROTEIN"/>
    <property type="match status" value="1"/>
</dbReference>
<dbReference type="InterPro" id="IPR009057">
    <property type="entry name" value="Homeodomain-like_sf"/>
</dbReference>
<gene>
    <name evidence="1" type="ORF">ANME2D_03274</name>
</gene>
<dbReference type="SUPFAM" id="SSF46689">
    <property type="entry name" value="Homeodomain-like"/>
    <property type="match status" value="1"/>
</dbReference>
<dbReference type="InterPro" id="IPR007367">
    <property type="entry name" value="DUF433"/>
</dbReference>
<dbReference type="Pfam" id="PF04255">
    <property type="entry name" value="DUF433"/>
    <property type="match status" value="1"/>
</dbReference>
<evidence type="ECO:0000313" key="2">
    <source>
        <dbReference type="Proteomes" id="UP000027153"/>
    </source>
</evidence>
<keyword evidence="2" id="KW-1185">Reference proteome</keyword>
<dbReference type="AlphaFoldDB" id="A0A062V3G6"/>
<comment type="caution">
    <text evidence="1">The sequence shown here is derived from an EMBL/GenBank/DDBJ whole genome shotgun (WGS) entry which is preliminary data.</text>
</comment>
<proteinExistence type="predicted"/>
<sequence>MNSMEIAPRISVDEKIRFGKPVISGTRIPVDLILGKLAGGMTYKEVMDEYEITREDILAVLNYAAKSLSSEKIKVIA</sequence>
<dbReference type="Proteomes" id="UP000027153">
    <property type="component" value="Unassembled WGS sequence"/>
</dbReference>
<evidence type="ECO:0000313" key="1">
    <source>
        <dbReference type="EMBL" id="KCZ70359.1"/>
    </source>
</evidence>
<accession>A0A062V3G6</accession>
<reference evidence="1 2" key="1">
    <citation type="journal article" date="2013" name="Nature">
        <title>Anaerobic oxidation of methane coupled to nitrate reduction in a novel archaeal lineage.</title>
        <authorList>
            <person name="Haroon M.F."/>
            <person name="Hu S."/>
            <person name="Shi Y."/>
            <person name="Imelfort M."/>
            <person name="Keller J."/>
            <person name="Hugenholtz P."/>
            <person name="Yuan Z."/>
            <person name="Tyson G.W."/>
        </authorList>
    </citation>
    <scope>NUCLEOTIDE SEQUENCE [LARGE SCALE GENOMIC DNA]</scope>
    <source>
        <strain evidence="1 2">ANME-2d</strain>
    </source>
</reference>
<organism evidence="1 2">
    <name type="scientific">Candidatus Methanoperedens nitratireducens</name>
    <dbReference type="NCBI Taxonomy" id="1392998"/>
    <lineage>
        <taxon>Archaea</taxon>
        <taxon>Methanobacteriati</taxon>
        <taxon>Methanobacteriota</taxon>
        <taxon>Stenosarchaea group</taxon>
        <taxon>Methanomicrobia</taxon>
        <taxon>Methanosarcinales</taxon>
        <taxon>ANME-2 cluster</taxon>
        <taxon>Candidatus Methanoperedentaceae</taxon>
        <taxon>Candidatus Methanoperedens</taxon>
    </lineage>
</organism>
<name>A0A062V3G6_9EURY</name>